<proteinExistence type="predicted"/>
<reference evidence="1" key="2">
    <citation type="submission" date="2021-03" db="UniProtKB">
        <authorList>
            <consortium name="EnsemblPlants"/>
        </authorList>
    </citation>
    <scope>IDENTIFICATION</scope>
</reference>
<accession>A0A803PM13</accession>
<organism evidence="1 2">
    <name type="scientific">Cannabis sativa</name>
    <name type="common">Hemp</name>
    <name type="synonym">Marijuana</name>
    <dbReference type="NCBI Taxonomy" id="3483"/>
    <lineage>
        <taxon>Eukaryota</taxon>
        <taxon>Viridiplantae</taxon>
        <taxon>Streptophyta</taxon>
        <taxon>Embryophyta</taxon>
        <taxon>Tracheophyta</taxon>
        <taxon>Spermatophyta</taxon>
        <taxon>Magnoliopsida</taxon>
        <taxon>eudicotyledons</taxon>
        <taxon>Gunneridae</taxon>
        <taxon>Pentapetalae</taxon>
        <taxon>rosids</taxon>
        <taxon>fabids</taxon>
        <taxon>Rosales</taxon>
        <taxon>Cannabaceae</taxon>
        <taxon>Cannabis</taxon>
    </lineage>
</organism>
<name>A0A803PM13_CANSA</name>
<protein>
    <submittedName>
        <fullName evidence="1">Uncharacterized protein</fullName>
    </submittedName>
</protein>
<dbReference type="Proteomes" id="UP000596661">
    <property type="component" value="Chromosome 5"/>
</dbReference>
<dbReference type="AlphaFoldDB" id="A0A803PM13"/>
<evidence type="ECO:0000313" key="1">
    <source>
        <dbReference type="EnsemblPlants" id="cds.evm.model.05.1612"/>
    </source>
</evidence>
<keyword evidence="2" id="KW-1185">Reference proteome</keyword>
<dbReference type="EnsemblPlants" id="evm.model.05.1612">
    <property type="protein sequence ID" value="cds.evm.model.05.1612"/>
    <property type="gene ID" value="evm.TU.05.1612"/>
</dbReference>
<sequence>MGYGVVVIDPNLVKEEVWPFWVGLALDSCNSEDKKSIEDAERAIFENKVTVTPSMQEEPCDKIGNFLQSTQQCEDRMLEGNYKSIPAILKFDIVKKNLASSFKKERTEVNGKDGFARKICGDKVDKVRLLAYGIFIIRDFSRGGGRGLVVVERQ</sequence>
<dbReference type="EMBL" id="UZAU01000542">
    <property type="status" value="NOT_ANNOTATED_CDS"/>
    <property type="molecule type" value="Genomic_DNA"/>
</dbReference>
<dbReference type="Gramene" id="evm.model.05.1612">
    <property type="protein sequence ID" value="cds.evm.model.05.1612"/>
    <property type="gene ID" value="evm.TU.05.1612"/>
</dbReference>
<reference evidence="1" key="1">
    <citation type="submission" date="2018-11" db="EMBL/GenBank/DDBJ databases">
        <authorList>
            <person name="Grassa J C."/>
        </authorList>
    </citation>
    <scope>NUCLEOTIDE SEQUENCE [LARGE SCALE GENOMIC DNA]</scope>
</reference>
<evidence type="ECO:0000313" key="2">
    <source>
        <dbReference type="Proteomes" id="UP000596661"/>
    </source>
</evidence>